<accession>A0A5M3TD87</accession>
<sequence length="211" mass="24003">MLERDPILLSLVGGSFLPRSLITTALLLPTSQAILEALQPIVNNAQFFLKAGDLFNAGLLYQLLLGELTRGYDAERQALDYNGELCRFSAILVVELAECLTDQSISESVQNLWVKTLLEAYCKDLEIGAIGYADGVETVLLNTPATQWESILTTLKGLNQSLWGRQKIKQLLERREKLKQSPLEEQDFDEIFRDYQEKIEKYIAQRNRRSY</sequence>
<comment type="caution">
    <text evidence="1">The sequence shown here is derived from an EMBL/GenBank/DDBJ whole genome shotgun (WGS) entry which is preliminary data.</text>
</comment>
<name>A0A5M3TD87_LIMPL</name>
<protein>
    <submittedName>
        <fullName evidence="1">Uncharacterized protein</fullName>
    </submittedName>
</protein>
<reference evidence="1 2" key="1">
    <citation type="journal article" date="2019" name="J Genomics">
        <title>The Draft Genome of a Hydrogen-producing Cyanobacterium, Arthrospira platensis NIES-46.</title>
        <authorList>
            <person name="Suzuki S."/>
            <person name="Yamaguchi H."/>
            <person name="Kawachi M."/>
        </authorList>
    </citation>
    <scope>NUCLEOTIDE SEQUENCE [LARGE SCALE GENOMIC DNA]</scope>
    <source>
        <strain evidence="1 2">NIES-46</strain>
    </source>
</reference>
<keyword evidence="2" id="KW-1185">Reference proteome</keyword>
<dbReference type="EMBL" id="BIMW01000152">
    <property type="protein sequence ID" value="GCE95876.1"/>
    <property type="molecule type" value="Genomic_DNA"/>
</dbReference>
<gene>
    <name evidence="1" type="ORF">NIES46_39420</name>
</gene>
<organism evidence="1 2">
    <name type="scientific">Limnospira platensis NIES-46</name>
    <dbReference type="NCBI Taxonomy" id="1236695"/>
    <lineage>
        <taxon>Bacteria</taxon>
        <taxon>Bacillati</taxon>
        <taxon>Cyanobacteriota</taxon>
        <taxon>Cyanophyceae</taxon>
        <taxon>Oscillatoriophycideae</taxon>
        <taxon>Oscillatoriales</taxon>
        <taxon>Sirenicapillariaceae</taxon>
        <taxon>Limnospira</taxon>
    </lineage>
</organism>
<dbReference type="Proteomes" id="UP000326169">
    <property type="component" value="Unassembled WGS sequence"/>
</dbReference>
<evidence type="ECO:0000313" key="1">
    <source>
        <dbReference type="EMBL" id="GCE95876.1"/>
    </source>
</evidence>
<evidence type="ECO:0000313" key="2">
    <source>
        <dbReference type="Proteomes" id="UP000326169"/>
    </source>
</evidence>
<proteinExistence type="predicted"/>